<dbReference type="Proteomes" id="UP001321018">
    <property type="component" value="Unassembled WGS sequence"/>
</dbReference>
<dbReference type="Gene3D" id="3.90.76.10">
    <property type="entry name" value="Dipeptide-binding Protein, Domain 1"/>
    <property type="match status" value="1"/>
</dbReference>
<evidence type="ECO:0000256" key="3">
    <source>
        <dbReference type="ARBA" id="ARBA00022729"/>
    </source>
</evidence>
<evidence type="ECO:0000313" key="6">
    <source>
        <dbReference type="EMBL" id="MCU4742485.1"/>
    </source>
</evidence>
<feature type="domain" description="Solute-binding protein family 5" evidence="5">
    <location>
        <begin position="109"/>
        <end position="510"/>
    </location>
</feature>
<comment type="similarity">
    <text evidence="1">Belongs to the bacterial solute-binding protein 5 family.</text>
</comment>
<name>A0AAP2Z072_9EURY</name>
<keyword evidence="3" id="KW-0732">Signal</keyword>
<comment type="caution">
    <text evidence="6">The sequence shown here is derived from an EMBL/GenBank/DDBJ whole genome shotgun (WGS) entry which is preliminary data.</text>
</comment>
<protein>
    <submittedName>
        <fullName evidence="6">ABC transporter substrate-binding protein</fullName>
    </submittedName>
</protein>
<evidence type="ECO:0000313" key="9">
    <source>
        <dbReference type="Proteomes" id="UP001321018"/>
    </source>
</evidence>
<dbReference type="Pfam" id="PF00496">
    <property type="entry name" value="SBP_bac_5"/>
    <property type="match status" value="1"/>
</dbReference>
<gene>
    <name evidence="7" type="ORF">OB955_11995</name>
    <name evidence="6" type="ORF">OB960_13890</name>
</gene>
<evidence type="ECO:0000259" key="5">
    <source>
        <dbReference type="Pfam" id="PF00496"/>
    </source>
</evidence>
<dbReference type="GO" id="GO:1904680">
    <property type="term" value="F:peptide transmembrane transporter activity"/>
    <property type="evidence" value="ECO:0007669"/>
    <property type="project" value="TreeGrafter"/>
</dbReference>
<dbReference type="Gene3D" id="3.40.190.10">
    <property type="entry name" value="Periplasmic binding protein-like II"/>
    <property type="match status" value="1"/>
</dbReference>
<dbReference type="Gene3D" id="3.10.105.10">
    <property type="entry name" value="Dipeptide-binding Protein, Domain 3"/>
    <property type="match status" value="1"/>
</dbReference>
<proteinExistence type="inferred from homology"/>
<evidence type="ECO:0000313" key="7">
    <source>
        <dbReference type="EMBL" id="MCU4973462.1"/>
    </source>
</evidence>
<dbReference type="SUPFAM" id="SSF53850">
    <property type="entry name" value="Periplasmic binding protein-like II"/>
    <property type="match status" value="1"/>
</dbReference>
<feature type="region of interest" description="Disordered" evidence="4">
    <location>
        <begin position="39"/>
        <end position="60"/>
    </location>
</feature>
<dbReference type="AlphaFoldDB" id="A0AAP2Z072"/>
<dbReference type="Proteomes" id="UP001320972">
    <property type="component" value="Unassembled WGS sequence"/>
</dbReference>
<dbReference type="InterPro" id="IPR000914">
    <property type="entry name" value="SBP_5_dom"/>
</dbReference>
<evidence type="ECO:0000256" key="2">
    <source>
        <dbReference type="ARBA" id="ARBA00022448"/>
    </source>
</evidence>
<dbReference type="GO" id="GO:0015833">
    <property type="term" value="P:peptide transport"/>
    <property type="evidence" value="ECO:0007669"/>
    <property type="project" value="TreeGrafter"/>
</dbReference>
<accession>A0AAP2Z072</accession>
<feature type="compositionally biased region" description="Gly residues" evidence="4">
    <location>
        <begin position="43"/>
        <end position="54"/>
    </location>
</feature>
<dbReference type="RefSeq" id="WP_338004308.1">
    <property type="nucleotide sequence ID" value="NZ_JAOPKA010000008.1"/>
</dbReference>
<keyword evidence="8" id="KW-1185">Reference proteome</keyword>
<dbReference type="InterPro" id="IPR039424">
    <property type="entry name" value="SBP_5"/>
</dbReference>
<reference evidence="6 8" key="1">
    <citation type="submission" date="2022-09" db="EMBL/GenBank/DDBJ databases">
        <title>Enrichment on poylsaccharides allowed isolation of novel metabolic and taxonomic groups of Haloarchaea.</title>
        <authorList>
            <person name="Sorokin D.Y."/>
            <person name="Elcheninov A.G."/>
            <person name="Khizhniak T.V."/>
            <person name="Kolganova T.V."/>
            <person name="Kublanov I.V."/>
        </authorList>
    </citation>
    <scope>NUCLEOTIDE SEQUENCE</scope>
    <source>
        <strain evidence="7 8">AArc-m2/3/4</strain>
        <strain evidence="6">AArc-xg1-1</strain>
    </source>
</reference>
<sequence length="626" mass="70298">MPRSTNRHRVKSTRRSFIAAGGVGGVTLLAGCFGDDGDDDGGNGDGNGDGGNGTDDGVHDERFRVFDPVGTNPANRHFNPWNPSESGAWHPGAAVFDKLAIFSPASNEAYPLIAESWEMTDDTTLEAELSDEWTWHNGDTFVAEDWTMQAEIEMALAEEAAEGDESGHVMESVEAVDDQFVRVNLRNPLSETFAIQNSIGIFHDLIGRGVFTKHDDDQWSEWHEALVSGDDSETAIEEITSTPYPSITDDPIGNGPFQVADVGDNEIILEKYEDHPNADSINHTEFSLQVYSDQDQVFQALNSGQIDAAHSQFPMEDDQMNQLPDTVELFREGRSANNLFTFNCGYEVEGWDTPFENQNVRKAVAHIYDRQQAEQLLQGEKVLFEYPPCRVPHAVLEQEGGQISGIDIGEEFTLYGENDTDRATELLEEEGYTLEDGEWYDPDGDRFEVMFMNGEQDQHIQVLSQNLQDFGIETVQETFDDATFDERRMAGEFDIMPDGSSANGIFAMWALDLVPDWIQSISHFDPEVEIPMPVGDPDGSSGTKTINVEEHINSWMQNEDDEEYHQELMWWWNQHLPEFEVLWQPDAGAIDTANWELDVREEIYNGVDDALYVAPKMEGSGIRYQP</sequence>
<evidence type="ECO:0000313" key="8">
    <source>
        <dbReference type="Proteomes" id="UP001320972"/>
    </source>
</evidence>
<dbReference type="PROSITE" id="PS51257">
    <property type="entry name" value="PROKAR_LIPOPROTEIN"/>
    <property type="match status" value="1"/>
</dbReference>
<dbReference type="PANTHER" id="PTHR30290:SF9">
    <property type="entry name" value="OLIGOPEPTIDE-BINDING PROTEIN APPA"/>
    <property type="match status" value="1"/>
</dbReference>
<dbReference type="EMBL" id="JAOPKA010000008">
    <property type="protein sequence ID" value="MCU4742485.1"/>
    <property type="molecule type" value="Genomic_DNA"/>
</dbReference>
<evidence type="ECO:0000256" key="1">
    <source>
        <dbReference type="ARBA" id="ARBA00005695"/>
    </source>
</evidence>
<dbReference type="PANTHER" id="PTHR30290">
    <property type="entry name" value="PERIPLASMIC BINDING COMPONENT OF ABC TRANSPORTER"/>
    <property type="match status" value="1"/>
</dbReference>
<keyword evidence="2" id="KW-0813">Transport</keyword>
<evidence type="ECO:0000256" key="4">
    <source>
        <dbReference type="SAM" id="MobiDB-lite"/>
    </source>
</evidence>
<organism evidence="6 9">
    <name type="scientific">Natronoglomus mannanivorans</name>
    <dbReference type="NCBI Taxonomy" id="2979990"/>
    <lineage>
        <taxon>Archaea</taxon>
        <taxon>Methanobacteriati</taxon>
        <taxon>Methanobacteriota</taxon>
        <taxon>Stenosarchaea group</taxon>
        <taxon>Halobacteria</taxon>
        <taxon>Halobacteriales</taxon>
        <taxon>Natrialbaceae</taxon>
        <taxon>Natronoglomus</taxon>
    </lineage>
</organism>
<dbReference type="EMBL" id="JAOPKB010000006">
    <property type="protein sequence ID" value="MCU4973462.1"/>
    <property type="molecule type" value="Genomic_DNA"/>
</dbReference>